<sequence length="215" mass="24874">MAQLKKPDLIKILVEEYGYDKEDIKKETNAKLQSMIKKEEKDAEAVKKAEEYEATRFVEKEVQIDDNTLIAVMNGVNGAFRHKSRAGRVWKFNTFGQKDKMPYSELIAIKNACPAVLEEAYLIVLDKEVQELLGLTEIYKNIIIPENIDDVFQKNVDEMREFIEALPRGMKVTFFQKAKELYAENKLYDIRIINLIQDKFGFSLEDNAPLSQNVV</sequence>
<keyword evidence="2" id="KW-1185">Reference proteome</keyword>
<dbReference type="Proteomes" id="UP000831021">
    <property type="component" value="Segment"/>
</dbReference>
<evidence type="ECO:0000313" key="2">
    <source>
        <dbReference type="Proteomes" id="UP000831021"/>
    </source>
</evidence>
<gene>
    <name evidence="1" type="ORF">fado_153</name>
</gene>
<proteinExistence type="predicted"/>
<reference evidence="1 2" key="1">
    <citation type="submission" date="2022-01" db="EMBL/GenBank/DDBJ databases">
        <authorList>
            <person name="Stokar-Avihail A."/>
        </authorList>
    </citation>
    <scope>NUCLEOTIDE SEQUENCE [LARGE SCALE GENOMIC DNA]</scope>
</reference>
<evidence type="ECO:0000313" key="1">
    <source>
        <dbReference type="EMBL" id="UNY48868.1"/>
    </source>
</evidence>
<name>A0AAE9G5W7_9CAUD</name>
<organism evidence="1 2">
    <name type="scientific">Bacillus phage FADO</name>
    <dbReference type="NCBI Taxonomy" id="2917160"/>
    <lineage>
        <taxon>Viruses</taxon>
        <taxon>Duplodnaviria</taxon>
        <taxon>Heunggongvirae</taxon>
        <taxon>Uroviricota</taxon>
        <taxon>Caudoviricetes</taxon>
        <taxon>Heleneionescovirinae</taxon>
        <taxon>Zhangjivirus</taxon>
        <taxon>Zhangjivirus fado</taxon>
    </lineage>
</organism>
<protein>
    <submittedName>
        <fullName evidence="1">Uncharacterized protein</fullName>
    </submittedName>
</protein>
<accession>A0AAE9G5W7</accession>
<dbReference type="EMBL" id="OM236516">
    <property type="protein sequence ID" value="UNY48868.1"/>
    <property type="molecule type" value="Genomic_DNA"/>
</dbReference>